<dbReference type="EMBL" id="GGEC01079874">
    <property type="protein sequence ID" value="MBX60358.1"/>
    <property type="molecule type" value="Transcribed_RNA"/>
</dbReference>
<reference evidence="1" key="1">
    <citation type="submission" date="2018-02" db="EMBL/GenBank/DDBJ databases">
        <title>Rhizophora mucronata_Transcriptome.</title>
        <authorList>
            <person name="Meera S.P."/>
            <person name="Sreeshan A."/>
            <person name="Augustine A."/>
        </authorList>
    </citation>
    <scope>NUCLEOTIDE SEQUENCE</scope>
    <source>
        <tissue evidence="1">Leaf</tissue>
    </source>
</reference>
<name>A0A2P2Q056_RHIMU</name>
<protein>
    <submittedName>
        <fullName evidence="1">Uncharacterized protein</fullName>
    </submittedName>
</protein>
<proteinExistence type="predicted"/>
<accession>A0A2P2Q056</accession>
<organism evidence="1">
    <name type="scientific">Rhizophora mucronata</name>
    <name type="common">Asiatic mangrove</name>
    <dbReference type="NCBI Taxonomy" id="61149"/>
    <lineage>
        <taxon>Eukaryota</taxon>
        <taxon>Viridiplantae</taxon>
        <taxon>Streptophyta</taxon>
        <taxon>Embryophyta</taxon>
        <taxon>Tracheophyta</taxon>
        <taxon>Spermatophyta</taxon>
        <taxon>Magnoliopsida</taxon>
        <taxon>eudicotyledons</taxon>
        <taxon>Gunneridae</taxon>
        <taxon>Pentapetalae</taxon>
        <taxon>rosids</taxon>
        <taxon>fabids</taxon>
        <taxon>Malpighiales</taxon>
        <taxon>Rhizophoraceae</taxon>
        <taxon>Rhizophora</taxon>
    </lineage>
</organism>
<dbReference type="AlphaFoldDB" id="A0A2P2Q056"/>
<sequence length="48" mass="5501">MLLLDELLSFSYVGNLAVLATEIVELQVYIRDRFSMFLFCAAGKWPCL</sequence>
<evidence type="ECO:0000313" key="1">
    <source>
        <dbReference type="EMBL" id="MBX60358.1"/>
    </source>
</evidence>